<protein>
    <submittedName>
        <fullName evidence="2">Peptidoglycan-binding protein</fullName>
    </submittedName>
</protein>
<dbReference type="InterPro" id="IPR002477">
    <property type="entry name" value="Peptidoglycan-bd-like"/>
</dbReference>
<feature type="domain" description="Peptidoglycan binding-like" evidence="1">
    <location>
        <begin position="76"/>
        <end position="132"/>
    </location>
</feature>
<accession>A0ABR8D8V8</accession>
<sequence length="133" mass="14310">MNWKVIALVPALTLATALPGYSLTKDKNHHPTTATHAAQVSQPSHTMKIANSLHKTNIKDESSTAGRDRAITIGSRGEAVRNAQSLLKQRGFYTASINGVFDQKTRAAVMKFQKSKGLRADGVLGSKTLAALR</sequence>
<evidence type="ECO:0000313" key="3">
    <source>
        <dbReference type="Proteomes" id="UP000661112"/>
    </source>
</evidence>
<dbReference type="RefSeq" id="WP_190474938.1">
    <property type="nucleotide sequence ID" value="NZ_JACJSG010000025.1"/>
</dbReference>
<evidence type="ECO:0000313" key="2">
    <source>
        <dbReference type="EMBL" id="MBD2502566.1"/>
    </source>
</evidence>
<dbReference type="InterPro" id="IPR036365">
    <property type="entry name" value="PGBD-like_sf"/>
</dbReference>
<dbReference type="InterPro" id="IPR036366">
    <property type="entry name" value="PGBDSf"/>
</dbReference>
<dbReference type="SUPFAM" id="SSF47090">
    <property type="entry name" value="PGBD-like"/>
    <property type="match status" value="1"/>
</dbReference>
<proteinExistence type="predicted"/>
<dbReference type="EMBL" id="JACJSG010000025">
    <property type="protein sequence ID" value="MBD2502566.1"/>
    <property type="molecule type" value="Genomic_DNA"/>
</dbReference>
<gene>
    <name evidence="2" type="ORF">H6G83_18440</name>
</gene>
<name>A0ABR8D8V8_9NOST</name>
<dbReference type="Proteomes" id="UP000661112">
    <property type="component" value="Unassembled WGS sequence"/>
</dbReference>
<reference evidence="2 3" key="1">
    <citation type="journal article" date="2020" name="ISME J.">
        <title>Comparative genomics reveals insights into cyanobacterial evolution and habitat adaptation.</title>
        <authorList>
            <person name="Chen M.Y."/>
            <person name="Teng W.K."/>
            <person name="Zhao L."/>
            <person name="Hu C.X."/>
            <person name="Zhou Y.K."/>
            <person name="Han B.P."/>
            <person name="Song L.R."/>
            <person name="Shu W.S."/>
        </authorList>
    </citation>
    <scope>NUCLEOTIDE SEQUENCE [LARGE SCALE GENOMIC DNA]</scope>
    <source>
        <strain evidence="2 3">FACHB-119</strain>
    </source>
</reference>
<keyword evidence="3" id="KW-1185">Reference proteome</keyword>
<evidence type="ECO:0000259" key="1">
    <source>
        <dbReference type="Pfam" id="PF01471"/>
    </source>
</evidence>
<comment type="caution">
    <text evidence="2">The sequence shown here is derived from an EMBL/GenBank/DDBJ whole genome shotgun (WGS) entry which is preliminary data.</text>
</comment>
<dbReference type="Pfam" id="PF01471">
    <property type="entry name" value="PG_binding_1"/>
    <property type="match status" value="1"/>
</dbReference>
<organism evidence="2 3">
    <name type="scientific">Anabaena azotica FACHB-119</name>
    <dbReference type="NCBI Taxonomy" id="947527"/>
    <lineage>
        <taxon>Bacteria</taxon>
        <taxon>Bacillati</taxon>
        <taxon>Cyanobacteriota</taxon>
        <taxon>Cyanophyceae</taxon>
        <taxon>Nostocales</taxon>
        <taxon>Nostocaceae</taxon>
        <taxon>Anabaena</taxon>
        <taxon>Anabaena azotica</taxon>
    </lineage>
</organism>
<dbReference type="Gene3D" id="1.10.101.10">
    <property type="entry name" value="PGBD-like superfamily/PGBD"/>
    <property type="match status" value="1"/>
</dbReference>